<keyword evidence="2" id="KW-0255">Endonuclease</keyword>
<keyword evidence="2" id="KW-0540">Nuclease</keyword>
<dbReference type="Pfam" id="PF01844">
    <property type="entry name" value="HNH"/>
    <property type="match status" value="1"/>
</dbReference>
<proteinExistence type="predicted"/>
<feature type="domain" description="HNH" evidence="1">
    <location>
        <begin position="2"/>
        <end position="35"/>
    </location>
</feature>
<dbReference type="InterPro" id="IPR003615">
    <property type="entry name" value="HNH_nuc"/>
</dbReference>
<dbReference type="Proteomes" id="UP001596091">
    <property type="component" value="Unassembled WGS sequence"/>
</dbReference>
<dbReference type="CDD" id="cd00085">
    <property type="entry name" value="HNHc"/>
    <property type="match status" value="1"/>
</dbReference>
<accession>A0ABW1EKL6</accession>
<comment type="caution">
    <text evidence="2">The sequence shown here is derived from an EMBL/GenBank/DDBJ whole genome shotgun (WGS) entry which is preliminary data.</text>
</comment>
<dbReference type="InterPro" id="IPR002711">
    <property type="entry name" value="HNH"/>
</dbReference>
<reference evidence="3" key="1">
    <citation type="journal article" date="2019" name="Int. J. Syst. Evol. Microbiol.">
        <title>The Global Catalogue of Microorganisms (GCM) 10K type strain sequencing project: providing services to taxonomists for standard genome sequencing and annotation.</title>
        <authorList>
            <consortium name="The Broad Institute Genomics Platform"/>
            <consortium name="The Broad Institute Genome Sequencing Center for Infectious Disease"/>
            <person name="Wu L."/>
            <person name="Ma J."/>
        </authorList>
    </citation>
    <scope>NUCLEOTIDE SEQUENCE [LARGE SCALE GENOMIC DNA]</scope>
    <source>
        <strain evidence="3">JCM 4087</strain>
    </source>
</reference>
<name>A0ABW1EKL6_9BACT</name>
<keyword evidence="2" id="KW-0378">Hydrolase</keyword>
<keyword evidence="3" id="KW-1185">Reference proteome</keyword>
<gene>
    <name evidence="2" type="ORF">ACFPT7_16020</name>
</gene>
<sequence>MFEVHHVIPISEIGMTRTKLKDLALLCANCHRYVHRLIKLNGGWLTISECKVLLNI</sequence>
<dbReference type="GO" id="GO:0004519">
    <property type="term" value="F:endonuclease activity"/>
    <property type="evidence" value="ECO:0007669"/>
    <property type="project" value="UniProtKB-KW"/>
</dbReference>
<dbReference type="EMBL" id="JBHSPH010000007">
    <property type="protein sequence ID" value="MFC5863815.1"/>
    <property type="molecule type" value="Genomic_DNA"/>
</dbReference>
<evidence type="ECO:0000313" key="2">
    <source>
        <dbReference type="EMBL" id="MFC5863815.1"/>
    </source>
</evidence>
<dbReference type="RefSeq" id="WP_377819774.1">
    <property type="nucleotide sequence ID" value="NZ_JAGSYH010000010.1"/>
</dbReference>
<organism evidence="2 3">
    <name type="scientific">Acidicapsa dinghuensis</name>
    <dbReference type="NCBI Taxonomy" id="2218256"/>
    <lineage>
        <taxon>Bacteria</taxon>
        <taxon>Pseudomonadati</taxon>
        <taxon>Acidobacteriota</taxon>
        <taxon>Terriglobia</taxon>
        <taxon>Terriglobales</taxon>
        <taxon>Acidobacteriaceae</taxon>
        <taxon>Acidicapsa</taxon>
    </lineage>
</organism>
<evidence type="ECO:0000313" key="3">
    <source>
        <dbReference type="Proteomes" id="UP001596091"/>
    </source>
</evidence>
<evidence type="ECO:0000259" key="1">
    <source>
        <dbReference type="Pfam" id="PF01844"/>
    </source>
</evidence>
<protein>
    <submittedName>
        <fullName evidence="2">HNH endonuclease</fullName>
    </submittedName>
</protein>